<feature type="transmembrane region" description="Helical" evidence="1">
    <location>
        <begin position="190"/>
        <end position="211"/>
    </location>
</feature>
<dbReference type="Pfam" id="PF19700">
    <property type="entry name" value="DUF6198"/>
    <property type="match status" value="1"/>
</dbReference>
<reference evidence="2" key="1">
    <citation type="journal article" date="2021" name="PeerJ">
        <title>Extensive microbial diversity within the chicken gut microbiome revealed by metagenomics and culture.</title>
        <authorList>
            <person name="Gilroy R."/>
            <person name="Ravi A."/>
            <person name="Getino M."/>
            <person name="Pursley I."/>
            <person name="Horton D.L."/>
            <person name="Alikhan N.F."/>
            <person name="Baker D."/>
            <person name="Gharbi K."/>
            <person name="Hall N."/>
            <person name="Watson M."/>
            <person name="Adriaenssens E.M."/>
            <person name="Foster-Nyarko E."/>
            <person name="Jarju S."/>
            <person name="Secka A."/>
            <person name="Antonio M."/>
            <person name="Oren A."/>
            <person name="Chaudhuri R.R."/>
            <person name="La Ragione R."/>
            <person name="Hildebrand F."/>
            <person name="Pallen M.J."/>
        </authorList>
    </citation>
    <scope>NUCLEOTIDE SEQUENCE</scope>
    <source>
        <strain evidence="2">CHK33-7979</strain>
    </source>
</reference>
<feature type="transmembrane region" description="Helical" evidence="1">
    <location>
        <begin position="20"/>
        <end position="43"/>
    </location>
</feature>
<feature type="transmembrane region" description="Helical" evidence="1">
    <location>
        <begin position="114"/>
        <end position="134"/>
    </location>
</feature>
<keyword evidence="1" id="KW-0472">Membrane</keyword>
<evidence type="ECO:0008006" key="4">
    <source>
        <dbReference type="Google" id="ProtNLM"/>
    </source>
</evidence>
<gene>
    <name evidence="2" type="ORF">H9826_03190</name>
</gene>
<reference evidence="2" key="2">
    <citation type="submission" date="2021-04" db="EMBL/GenBank/DDBJ databases">
        <authorList>
            <person name="Gilroy R."/>
        </authorList>
    </citation>
    <scope>NUCLEOTIDE SEQUENCE</scope>
    <source>
        <strain evidence="2">CHK33-7979</strain>
    </source>
</reference>
<dbReference type="PANTHER" id="PTHR40078">
    <property type="entry name" value="INTEGRAL MEMBRANE PROTEIN-RELATED"/>
    <property type="match status" value="1"/>
</dbReference>
<dbReference type="PANTHER" id="PTHR40078:SF1">
    <property type="entry name" value="INTEGRAL MEMBRANE PROTEIN"/>
    <property type="match status" value="1"/>
</dbReference>
<keyword evidence="1" id="KW-0812">Transmembrane</keyword>
<feature type="transmembrane region" description="Helical" evidence="1">
    <location>
        <begin position="83"/>
        <end position="102"/>
    </location>
</feature>
<evidence type="ECO:0000256" key="1">
    <source>
        <dbReference type="SAM" id="Phobius"/>
    </source>
</evidence>
<dbReference type="InterPro" id="IPR038750">
    <property type="entry name" value="YczE/YyaS-like"/>
</dbReference>
<organism evidence="2 3">
    <name type="scientific">Candidatus Intestinimonas merdavium</name>
    <dbReference type="NCBI Taxonomy" id="2838622"/>
    <lineage>
        <taxon>Bacteria</taxon>
        <taxon>Bacillati</taxon>
        <taxon>Bacillota</taxon>
        <taxon>Clostridia</taxon>
        <taxon>Eubacteriales</taxon>
        <taxon>Intestinimonas</taxon>
    </lineage>
</organism>
<name>A0A9D2CCL4_9FIRM</name>
<feature type="transmembrane region" description="Helical" evidence="1">
    <location>
        <begin position="55"/>
        <end position="77"/>
    </location>
</feature>
<comment type="caution">
    <text evidence="2">The sequence shown here is derived from an EMBL/GenBank/DDBJ whole genome shotgun (WGS) entry which is preliminary data.</text>
</comment>
<evidence type="ECO:0000313" key="3">
    <source>
        <dbReference type="Proteomes" id="UP000886824"/>
    </source>
</evidence>
<sequence length="225" mass="24718">MVEKPILSQKLPVFRGELALAIAVVINSFGVVLMLYSGAGISAISSVPYAFSEAFPLLTLGTWTYLFQAALVLSLMMLRRKFVLPYLLSFVVGFVFSELLDLHELWIGVLPTRLGWCVLYFVVSYLLICVGIAFSNRCGLPIVPTDLFPREFSQITGIGYPKVKISFDALCLMVTAGLTFCFLGRIRGIGIGTVLAALTMGKTIGVIGGWMDRHFTFVTGQGRRE</sequence>
<dbReference type="EMBL" id="DXCX01000033">
    <property type="protein sequence ID" value="HIY72971.1"/>
    <property type="molecule type" value="Genomic_DNA"/>
</dbReference>
<keyword evidence="1" id="KW-1133">Transmembrane helix</keyword>
<protein>
    <recommendedName>
        <fullName evidence="4">YitT family protein</fullName>
    </recommendedName>
</protein>
<dbReference type="Proteomes" id="UP000886824">
    <property type="component" value="Unassembled WGS sequence"/>
</dbReference>
<dbReference type="AlphaFoldDB" id="A0A9D2CCL4"/>
<accession>A0A9D2CCL4</accession>
<evidence type="ECO:0000313" key="2">
    <source>
        <dbReference type="EMBL" id="HIY72971.1"/>
    </source>
</evidence>
<proteinExistence type="predicted"/>